<dbReference type="GO" id="GO:0008556">
    <property type="term" value="F:P-type potassium transmembrane transporter activity"/>
    <property type="evidence" value="ECO:0007669"/>
    <property type="project" value="InterPro"/>
</dbReference>
<dbReference type="PIRSF" id="PIRSF001296">
    <property type="entry name" value="K_ATPase_KdpC"/>
    <property type="match status" value="1"/>
</dbReference>
<evidence type="ECO:0000256" key="2">
    <source>
        <dbReference type="ARBA" id="ARBA00022475"/>
    </source>
</evidence>
<keyword evidence="6 11" id="KW-0067">ATP-binding</keyword>
<dbReference type="PANTHER" id="PTHR30042">
    <property type="entry name" value="POTASSIUM-TRANSPORTING ATPASE C CHAIN"/>
    <property type="match status" value="1"/>
</dbReference>
<protein>
    <recommendedName>
        <fullName evidence="11">Potassium-transporting ATPase KdpC subunit</fullName>
    </recommendedName>
    <alternativeName>
        <fullName evidence="11">ATP phosphohydrolase [potassium-transporting] C chain</fullName>
    </alternativeName>
    <alternativeName>
        <fullName evidence="11">Potassium-binding and translocating subunit C</fullName>
    </alternativeName>
    <alternativeName>
        <fullName evidence="11">Potassium-translocating ATPase C chain</fullName>
    </alternativeName>
</protein>
<comment type="subunit">
    <text evidence="11">The system is composed of three essential subunits: KdpA, KdpB and KdpC.</text>
</comment>
<dbReference type="GO" id="GO:0005886">
    <property type="term" value="C:plasma membrane"/>
    <property type="evidence" value="ECO:0007669"/>
    <property type="project" value="UniProtKB-SubCell"/>
</dbReference>
<keyword evidence="4 11" id="KW-0812">Transmembrane</keyword>
<evidence type="ECO:0000256" key="9">
    <source>
        <dbReference type="ARBA" id="ARBA00023065"/>
    </source>
</evidence>
<dbReference type="GO" id="GO:0005524">
    <property type="term" value="F:ATP binding"/>
    <property type="evidence" value="ECO:0007669"/>
    <property type="project" value="UniProtKB-UniRule"/>
</dbReference>
<dbReference type="Proteomes" id="UP000045545">
    <property type="component" value="Unassembled WGS sequence"/>
</dbReference>
<keyword evidence="2 11" id="KW-1003">Cell membrane</keyword>
<keyword evidence="10 11" id="KW-0472">Membrane</keyword>
<keyword evidence="9 11" id="KW-0406">Ion transport</keyword>
<keyword evidence="8 11" id="KW-1133">Transmembrane helix</keyword>
<evidence type="ECO:0000313" key="12">
    <source>
        <dbReference type="EMBL" id="CFX93432.1"/>
    </source>
</evidence>
<dbReference type="EMBL" id="CGIH01000038">
    <property type="protein sequence ID" value="CFX93432.1"/>
    <property type="molecule type" value="Genomic_DNA"/>
</dbReference>
<dbReference type="NCBIfam" id="TIGR00681">
    <property type="entry name" value="kdpC"/>
    <property type="match status" value="1"/>
</dbReference>
<accession>A0A0E4C9B6</accession>
<keyword evidence="1 11" id="KW-0813">Transport</keyword>
<keyword evidence="3 11" id="KW-0633">Potassium transport</keyword>
<evidence type="ECO:0000256" key="10">
    <source>
        <dbReference type="ARBA" id="ARBA00023136"/>
    </source>
</evidence>
<comment type="function">
    <text evidence="11">Part of the high-affinity ATP-driven potassium transport (or Kdp) system, which catalyzes the hydrolysis of ATP coupled with the electrogenic transport of potassium into the cytoplasm. This subunit acts as a catalytic chaperone that increases the ATP-binding affinity of the ATP-hydrolyzing subunit KdpB by the formation of a transient KdpB/KdpC/ATP ternary complex.</text>
</comment>
<keyword evidence="13" id="KW-1185">Reference proteome</keyword>
<evidence type="ECO:0000256" key="11">
    <source>
        <dbReference type="HAMAP-Rule" id="MF_00276"/>
    </source>
</evidence>
<keyword evidence="7 11" id="KW-0630">Potassium</keyword>
<evidence type="ECO:0000256" key="8">
    <source>
        <dbReference type="ARBA" id="ARBA00022989"/>
    </source>
</evidence>
<dbReference type="AlphaFoldDB" id="A0A0E4C9B6"/>
<dbReference type="NCBIfam" id="NF001454">
    <property type="entry name" value="PRK00315.1"/>
    <property type="match status" value="1"/>
</dbReference>
<evidence type="ECO:0000256" key="4">
    <source>
        <dbReference type="ARBA" id="ARBA00022692"/>
    </source>
</evidence>
<gene>
    <name evidence="11" type="primary">kdpC</name>
    <name evidence="12" type="ORF">2239</name>
</gene>
<organism evidence="12 13">
    <name type="scientific">Syntrophomonas zehnderi OL-4</name>
    <dbReference type="NCBI Taxonomy" id="690567"/>
    <lineage>
        <taxon>Bacteria</taxon>
        <taxon>Bacillati</taxon>
        <taxon>Bacillota</taxon>
        <taxon>Clostridia</taxon>
        <taxon>Eubacteriales</taxon>
        <taxon>Syntrophomonadaceae</taxon>
        <taxon>Syntrophomonas</taxon>
    </lineage>
</organism>
<evidence type="ECO:0000256" key="7">
    <source>
        <dbReference type="ARBA" id="ARBA00022958"/>
    </source>
</evidence>
<dbReference type="Pfam" id="PF02669">
    <property type="entry name" value="KdpC"/>
    <property type="match status" value="1"/>
</dbReference>
<evidence type="ECO:0000256" key="3">
    <source>
        <dbReference type="ARBA" id="ARBA00022538"/>
    </source>
</evidence>
<dbReference type="HAMAP" id="MF_00276">
    <property type="entry name" value="KdpC"/>
    <property type="match status" value="1"/>
</dbReference>
<comment type="similarity">
    <text evidence="11">Belongs to the KdpC family.</text>
</comment>
<dbReference type="PANTHER" id="PTHR30042:SF2">
    <property type="entry name" value="POTASSIUM-TRANSPORTING ATPASE KDPC SUBUNIT"/>
    <property type="match status" value="1"/>
</dbReference>
<dbReference type="OrthoDB" id="9809491at2"/>
<reference evidence="12 13" key="1">
    <citation type="submission" date="2015-03" db="EMBL/GenBank/DDBJ databases">
        <authorList>
            <person name="Murphy D."/>
        </authorList>
    </citation>
    <scope>NUCLEOTIDE SEQUENCE [LARGE SCALE GENOMIC DNA]</scope>
    <source>
        <strain evidence="12 13">OL-4</strain>
    </source>
</reference>
<comment type="subcellular location">
    <subcellularLocation>
        <location evidence="11">Cell membrane</location>
        <topology evidence="11">Single-pass membrane protein</topology>
    </subcellularLocation>
</comment>
<name>A0A0E4C9B6_9FIRM</name>
<dbReference type="STRING" id="690567.2239"/>
<proteinExistence type="inferred from homology"/>
<dbReference type="InterPro" id="IPR003820">
    <property type="entry name" value="KdpC"/>
</dbReference>
<evidence type="ECO:0000313" key="13">
    <source>
        <dbReference type="Proteomes" id="UP000045545"/>
    </source>
</evidence>
<evidence type="ECO:0000256" key="5">
    <source>
        <dbReference type="ARBA" id="ARBA00022741"/>
    </source>
</evidence>
<evidence type="ECO:0000256" key="6">
    <source>
        <dbReference type="ARBA" id="ARBA00022840"/>
    </source>
</evidence>
<keyword evidence="5 11" id="KW-0547">Nucleotide-binding</keyword>
<sequence length="191" mass="20553">MSRIIKNSVGMILLMTLILGIFYPLLVTGIAQIVFKSQANGSIIINDNRATGSHLIGQDFSLPQYFQGRPSVAGPGYDASASGGSNLGATNKELYKQVAEQENKIRTENSLAQDQNIPVDLLTASASGLDPHITPAAAYLQAKRVAVSRGVSVNKVNDIIAEHIEKRQFGLLGEPRVNVLKLNLALDRELS</sequence>
<feature type="transmembrane region" description="Helical" evidence="11">
    <location>
        <begin position="12"/>
        <end position="35"/>
    </location>
</feature>
<evidence type="ECO:0000256" key="1">
    <source>
        <dbReference type="ARBA" id="ARBA00022448"/>
    </source>
</evidence>